<dbReference type="Proteomes" id="UP000576082">
    <property type="component" value="Unassembled WGS sequence"/>
</dbReference>
<gene>
    <name evidence="2" type="ORF">HHU12_02625</name>
</gene>
<keyword evidence="1" id="KW-0732">Signal</keyword>
<name>A0A7X9NZM4_9BACT</name>
<accession>A0A7X9NZM4</accession>
<dbReference type="RefSeq" id="WP_169654731.1">
    <property type="nucleotide sequence ID" value="NZ_JABANE010000005.1"/>
</dbReference>
<protein>
    <submittedName>
        <fullName evidence="2">Uncharacterized protein</fullName>
    </submittedName>
</protein>
<sequence>MNNLKKISNLIITTFFAFLSFSGIASERGDDGEIYINKRAYGTVAFSFQPDGKVQYVLDYSDGSYYEYEGTYTTSEDNINVVLEEGHGENSAGIKMDHLSPKRPDIKLVKDGDLLIDTAYGSKVVFHYIEPKTGR</sequence>
<feature type="chain" id="PRO_5031457285" evidence="1">
    <location>
        <begin position="26"/>
        <end position="135"/>
    </location>
</feature>
<evidence type="ECO:0000313" key="3">
    <source>
        <dbReference type="Proteomes" id="UP000576082"/>
    </source>
</evidence>
<dbReference type="AlphaFoldDB" id="A0A7X9NZM4"/>
<evidence type="ECO:0000256" key="1">
    <source>
        <dbReference type="SAM" id="SignalP"/>
    </source>
</evidence>
<comment type="caution">
    <text evidence="2">The sequence shown here is derived from an EMBL/GenBank/DDBJ whole genome shotgun (WGS) entry which is preliminary data.</text>
</comment>
<organism evidence="2 3">
    <name type="scientific">Flammeovirga aprica JL-4</name>
    <dbReference type="NCBI Taxonomy" id="694437"/>
    <lineage>
        <taxon>Bacteria</taxon>
        <taxon>Pseudomonadati</taxon>
        <taxon>Bacteroidota</taxon>
        <taxon>Cytophagia</taxon>
        <taxon>Cytophagales</taxon>
        <taxon>Flammeovirgaceae</taxon>
        <taxon>Flammeovirga</taxon>
    </lineage>
</organism>
<keyword evidence="3" id="KW-1185">Reference proteome</keyword>
<proteinExistence type="predicted"/>
<reference evidence="2 3" key="1">
    <citation type="submission" date="2020-04" db="EMBL/GenBank/DDBJ databases">
        <title>Flammeovirga sp. SR4, a novel species isolated from seawater.</title>
        <authorList>
            <person name="Wang X."/>
        </authorList>
    </citation>
    <scope>NUCLEOTIDE SEQUENCE [LARGE SCALE GENOMIC DNA]</scope>
    <source>
        <strain evidence="2 3">ATCC 23126</strain>
    </source>
</reference>
<feature type="signal peptide" evidence="1">
    <location>
        <begin position="1"/>
        <end position="25"/>
    </location>
</feature>
<dbReference type="EMBL" id="JABANE010000005">
    <property type="protein sequence ID" value="NME66849.1"/>
    <property type="molecule type" value="Genomic_DNA"/>
</dbReference>
<evidence type="ECO:0000313" key="2">
    <source>
        <dbReference type="EMBL" id="NME66849.1"/>
    </source>
</evidence>